<dbReference type="InterPro" id="IPR013785">
    <property type="entry name" value="Aldolase_TIM"/>
</dbReference>
<comment type="caution">
    <text evidence="2">The sequence shown here is derived from an EMBL/GenBank/DDBJ whole genome shotgun (WGS) entry which is preliminary data.</text>
</comment>
<dbReference type="InterPro" id="IPR004352">
    <property type="entry name" value="GH114_TIM-barrel"/>
</dbReference>
<keyword evidence="2" id="KW-0808">Transferase</keyword>
<dbReference type="GO" id="GO:0016740">
    <property type="term" value="F:transferase activity"/>
    <property type="evidence" value="ECO:0007669"/>
    <property type="project" value="UniProtKB-KW"/>
</dbReference>
<dbReference type="SUPFAM" id="SSF51445">
    <property type="entry name" value="(Trans)glycosidases"/>
    <property type="match status" value="1"/>
</dbReference>
<dbReference type="Pfam" id="PF03537">
    <property type="entry name" value="Glyco_hydro_114"/>
    <property type="match status" value="1"/>
</dbReference>
<evidence type="ECO:0000313" key="3">
    <source>
        <dbReference type="Proteomes" id="UP000276349"/>
    </source>
</evidence>
<evidence type="ECO:0000259" key="1">
    <source>
        <dbReference type="Pfam" id="PF03537"/>
    </source>
</evidence>
<reference evidence="2 3" key="1">
    <citation type="submission" date="2018-12" db="EMBL/GenBank/DDBJ databases">
        <authorList>
            <person name="Yu L."/>
        </authorList>
    </citation>
    <scope>NUCLEOTIDE SEQUENCE [LARGE SCALE GENOMIC DNA]</scope>
    <source>
        <strain evidence="2 3">S5H2222</strain>
    </source>
</reference>
<proteinExistence type="predicted"/>
<protein>
    <submittedName>
        <fullName evidence="2">Glucanotransferase</fullName>
    </submittedName>
</protein>
<name>A0A431UVG0_9BACI</name>
<dbReference type="EMBL" id="RXNR01000008">
    <property type="protein sequence ID" value="RTQ95068.1"/>
    <property type="molecule type" value="Genomic_DNA"/>
</dbReference>
<gene>
    <name evidence="2" type="ORF">EKG35_04130</name>
</gene>
<evidence type="ECO:0000313" key="2">
    <source>
        <dbReference type="EMBL" id="RTQ95068.1"/>
    </source>
</evidence>
<dbReference type="AlphaFoldDB" id="A0A431UVG0"/>
<dbReference type="Proteomes" id="UP000276349">
    <property type="component" value="Unassembled WGS sequence"/>
</dbReference>
<dbReference type="InterPro" id="IPR017853">
    <property type="entry name" value="GH"/>
</dbReference>
<dbReference type="PANTHER" id="PTHR35882:SF2">
    <property type="entry name" value="PELA"/>
    <property type="match status" value="1"/>
</dbReference>
<dbReference type="OrthoDB" id="2380315at2"/>
<keyword evidence="3" id="KW-1185">Reference proteome</keyword>
<feature type="domain" description="Glycoside-hydrolase family GH114 TIM-barrel" evidence="1">
    <location>
        <begin position="44"/>
        <end position="219"/>
    </location>
</feature>
<dbReference type="Gene3D" id="3.20.20.70">
    <property type="entry name" value="Aldolase class I"/>
    <property type="match status" value="1"/>
</dbReference>
<accession>A0A431UVG0</accession>
<sequence>MFKKTFLAFNLAFPLLLTQCYPTMGHVHNPLLDVNSYKIYYGEIDDSKAEQLSNYDMVVIEPHETTKEHVSEIKEAGTIALGYISIMELQTWDEEFVEKVKDSDYLLDDGERVYVEDWDTYLMDITNPHYQQLLLDEIEEEIIEKQFDGILLDTVGDIDDFYHDDEEMASYLRNGYVELLQSITDKHNELLLLQNWGFETLETSSKDYVDAIMWEDFDKNRLKTSKWGQDWIQYFQTLESEENIAVFTVTPDTKSFKYSKKYGFVPYKNSNSIYN</sequence>
<dbReference type="PANTHER" id="PTHR35882">
    <property type="entry name" value="PELA"/>
    <property type="match status" value="1"/>
</dbReference>
<organism evidence="2 3">
    <name type="scientific">Lysinibacillus telephonicus</name>
    <dbReference type="NCBI Taxonomy" id="1714840"/>
    <lineage>
        <taxon>Bacteria</taxon>
        <taxon>Bacillati</taxon>
        <taxon>Bacillota</taxon>
        <taxon>Bacilli</taxon>
        <taxon>Bacillales</taxon>
        <taxon>Bacillaceae</taxon>
        <taxon>Lysinibacillus</taxon>
    </lineage>
</organism>
<dbReference type="RefSeq" id="WP_126293061.1">
    <property type="nucleotide sequence ID" value="NZ_CP155468.1"/>
</dbReference>